<dbReference type="KEGG" id="geo:Geob_0664"/>
<dbReference type="SFLD" id="SFLDG01386">
    <property type="entry name" value="main_SPASM_domain-containing"/>
    <property type="match status" value="1"/>
</dbReference>
<evidence type="ECO:0000313" key="7">
    <source>
        <dbReference type="EMBL" id="ACM19029.1"/>
    </source>
</evidence>
<accession>B9M0J2</accession>
<dbReference type="Pfam" id="PF04055">
    <property type="entry name" value="Radical_SAM"/>
    <property type="match status" value="1"/>
</dbReference>
<name>B9M0J2_GEODF</name>
<organism evidence="7 8">
    <name type="scientific">Geotalea daltonii (strain DSM 22248 / JCM 15807 / FRC-32)</name>
    <name type="common">Geobacter daltonii</name>
    <dbReference type="NCBI Taxonomy" id="316067"/>
    <lineage>
        <taxon>Bacteria</taxon>
        <taxon>Pseudomonadati</taxon>
        <taxon>Thermodesulfobacteriota</taxon>
        <taxon>Desulfuromonadia</taxon>
        <taxon>Geobacterales</taxon>
        <taxon>Geobacteraceae</taxon>
        <taxon>Geotalea</taxon>
    </lineage>
</organism>
<evidence type="ECO:0000256" key="4">
    <source>
        <dbReference type="ARBA" id="ARBA00023004"/>
    </source>
</evidence>
<dbReference type="CDD" id="cd01335">
    <property type="entry name" value="Radical_SAM"/>
    <property type="match status" value="1"/>
</dbReference>
<dbReference type="OrthoDB" id="9810775at2"/>
<comment type="cofactor">
    <cofactor evidence="1">
        <name>[4Fe-4S] cluster</name>
        <dbReference type="ChEBI" id="CHEBI:49883"/>
    </cofactor>
</comment>
<dbReference type="InterPro" id="IPR013785">
    <property type="entry name" value="Aldolase_TIM"/>
</dbReference>
<feature type="domain" description="Radical SAM core" evidence="6">
    <location>
        <begin position="27"/>
        <end position="265"/>
    </location>
</feature>
<protein>
    <submittedName>
        <fullName evidence="7">Radical SAM domain iron-sulfur cluster-binding oxidoreductase</fullName>
    </submittedName>
</protein>
<evidence type="ECO:0000256" key="1">
    <source>
        <dbReference type="ARBA" id="ARBA00001966"/>
    </source>
</evidence>
<evidence type="ECO:0000256" key="5">
    <source>
        <dbReference type="ARBA" id="ARBA00023014"/>
    </source>
</evidence>
<dbReference type="GO" id="GO:0046872">
    <property type="term" value="F:metal ion binding"/>
    <property type="evidence" value="ECO:0007669"/>
    <property type="project" value="UniProtKB-KW"/>
</dbReference>
<dbReference type="InterPro" id="IPR050377">
    <property type="entry name" value="Radical_SAM_PqqE_MftC-like"/>
</dbReference>
<dbReference type="PANTHER" id="PTHR11228">
    <property type="entry name" value="RADICAL SAM DOMAIN PROTEIN"/>
    <property type="match status" value="1"/>
</dbReference>
<proteinExistence type="predicted"/>
<dbReference type="RefSeq" id="WP_012645758.1">
    <property type="nucleotide sequence ID" value="NC_011979.1"/>
</dbReference>
<evidence type="ECO:0000259" key="6">
    <source>
        <dbReference type="PROSITE" id="PS51918"/>
    </source>
</evidence>
<dbReference type="PROSITE" id="PS51918">
    <property type="entry name" value="RADICAL_SAM"/>
    <property type="match status" value="1"/>
</dbReference>
<dbReference type="SUPFAM" id="SSF102114">
    <property type="entry name" value="Radical SAM enzymes"/>
    <property type="match status" value="1"/>
</dbReference>
<keyword evidence="2" id="KW-0949">S-adenosyl-L-methionine</keyword>
<reference evidence="7 8" key="1">
    <citation type="submission" date="2009-01" db="EMBL/GenBank/DDBJ databases">
        <title>Complete sequence of Geobacter sp. FRC-32.</title>
        <authorList>
            <consortium name="US DOE Joint Genome Institute"/>
            <person name="Lucas S."/>
            <person name="Copeland A."/>
            <person name="Lapidus A."/>
            <person name="Glavina del Rio T."/>
            <person name="Dalin E."/>
            <person name="Tice H."/>
            <person name="Bruce D."/>
            <person name="Goodwin L."/>
            <person name="Pitluck S."/>
            <person name="Saunders E."/>
            <person name="Brettin T."/>
            <person name="Detter J.C."/>
            <person name="Han C."/>
            <person name="Larimer F."/>
            <person name="Land M."/>
            <person name="Hauser L."/>
            <person name="Kyrpides N."/>
            <person name="Ovchinnikova G."/>
            <person name="Kostka J."/>
            <person name="Richardson P."/>
        </authorList>
    </citation>
    <scope>NUCLEOTIDE SEQUENCE [LARGE SCALE GENOMIC DNA]</scope>
    <source>
        <strain evidence="8">DSM 22248 / JCM 15807 / FRC-32</strain>
    </source>
</reference>
<evidence type="ECO:0000313" key="8">
    <source>
        <dbReference type="Proteomes" id="UP000007721"/>
    </source>
</evidence>
<dbReference type="SMART" id="SM00729">
    <property type="entry name" value="Elp3"/>
    <property type="match status" value="1"/>
</dbReference>
<evidence type="ECO:0000256" key="2">
    <source>
        <dbReference type="ARBA" id="ARBA00022691"/>
    </source>
</evidence>
<sequence>MGLLYTRMKIFHFPEKLASLPASSENILPPVNVRIKPTNACNHNCWYCAYRAENLQLGQDMNLQDSIPREKMLEIIDDLIAMGVKAVTFSGGGDPFCYSHLLEAARKLAESPIKFAALTNGSRLTGEVAEVFARHATWLRVSMDGWDDASYREYRGCADGEFTRIIANIEAFKKIGGPCYLGVCIVVDNRNYHHIYDLIKLLRETGVNSVKVSPCIVSNNCDDNHKYHQPLFHAVKEQTQRARQELVKDDFELYDAYHYQLGTFNKEYHWCPYLQIVPVIGADLNVYSCHDKAYNLQQGLLGSIAKTCFRDFWSSDKSRFFRIDPSRDCNHHCVVDSNNRMVLEYLDVDKNHQDFV</sequence>
<dbReference type="HOGENOM" id="CLU_009273_1_0_7"/>
<dbReference type="EMBL" id="CP001390">
    <property type="protein sequence ID" value="ACM19029.1"/>
    <property type="molecule type" value="Genomic_DNA"/>
</dbReference>
<dbReference type="STRING" id="316067.Geob_0664"/>
<keyword evidence="4" id="KW-0408">Iron</keyword>
<dbReference type="InterPro" id="IPR058240">
    <property type="entry name" value="rSAM_sf"/>
</dbReference>
<dbReference type="InterPro" id="IPR007197">
    <property type="entry name" value="rSAM"/>
</dbReference>
<dbReference type="PANTHER" id="PTHR11228:SF7">
    <property type="entry name" value="PQQA PEPTIDE CYCLASE"/>
    <property type="match status" value="1"/>
</dbReference>
<dbReference type="SFLD" id="SFLDG01067">
    <property type="entry name" value="SPASM/twitch_domain_containing"/>
    <property type="match status" value="1"/>
</dbReference>
<gene>
    <name evidence="7" type="ordered locus">Geob_0664</name>
</gene>
<dbReference type="SFLD" id="SFLDS00029">
    <property type="entry name" value="Radical_SAM"/>
    <property type="match status" value="1"/>
</dbReference>
<dbReference type="GO" id="GO:0003824">
    <property type="term" value="F:catalytic activity"/>
    <property type="evidence" value="ECO:0007669"/>
    <property type="project" value="InterPro"/>
</dbReference>
<keyword evidence="8" id="KW-1185">Reference proteome</keyword>
<dbReference type="Proteomes" id="UP000007721">
    <property type="component" value="Chromosome"/>
</dbReference>
<keyword evidence="3" id="KW-0479">Metal-binding</keyword>
<dbReference type="eggNOG" id="COG0535">
    <property type="taxonomic scope" value="Bacteria"/>
</dbReference>
<keyword evidence="5" id="KW-0411">Iron-sulfur</keyword>
<dbReference type="AlphaFoldDB" id="B9M0J2"/>
<dbReference type="InterPro" id="IPR006638">
    <property type="entry name" value="Elp3/MiaA/NifB-like_rSAM"/>
</dbReference>
<dbReference type="Gene3D" id="3.20.20.70">
    <property type="entry name" value="Aldolase class I"/>
    <property type="match status" value="1"/>
</dbReference>
<dbReference type="GO" id="GO:0051536">
    <property type="term" value="F:iron-sulfur cluster binding"/>
    <property type="evidence" value="ECO:0007669"/>
    <property type="project" value="UniProtKB-KW"/>
</dbReference>
<evidence type="ECO:0000256" key="3">
    <source>
        <dbReference type="ARBA" id="ARBA00022723"/>
    </source>
</evidence>